<keyword evidence="1" id="KW-0812">Transmembrane</keyword>
<reference evidence="2" key="1">
    <citation type="journal article" date="2021" name="Proc. Natl. Acad. Sci. U.S.A.">
        <title>A Catalog of Tens of Thousands of Viruses from Human Metagenomes Reveals Hidden Associations with Chronic Diseases.</title>
        <authorList>
            <person name="Tisza M.J."/>
            <person name="Buck C.B."/>
        </authorList>
    </citation>
    <scope>NUCLEOTIDE SEQUENCE</scope>
    <source>
        <strain evidence="2">CtoNH1</strain>
    </source>
</reference>
<feature type="transmembrane region" description="Helical" evidence="1">
    <location>
        <begin position="63"/>
        <end position="87"/>
    </location>
</feature>
<evidence type="ECO:0000256" key="1">
    <source>
        <dbReference type="SAM" id="Phobius"/>
    </source>
</evidence>
<dbReference type="EMBL" id="BK015718">
    <property type="protein sequence ID" value="DAE21845.1"/>
    <property type="molecule type" value="Genomic_DNA"/>
</dbReference>
<feature type="transmembrane region" description="Helical" evidence="1">
    <location>
        <begin position="103"/>
        <end position="120"/>
    </location>
</feature>
<name>A0A8S5QSY7_9CAUD</name>
<organism evidence="2">
    <name type="scientific">Myoviridae sp. ctoNH1</name>
    <dbReference type="NCBI Taxonomy" id="2826695"/>
    <lineage>
        <taxon>Viruses</taxon>
        <taxon>Duplodnaviria</taxon>
        <taxon>Heunggongvirae</taxon>
        <taxon>Uroviricota</taxon>
        <taxon>Caudoviricetes</taxon>
    </lineage>
</organism>
<sequence>MCSIESSLIMLVLFIIFLYLKVMYSEIEASSTFDRKSIVLYKIVLYNYPLNIARIKKVELKRWNLGLLALVALLLILAIIATVNIIINQYSTEKMVFGSWSDWFNTAGTLGTFAIAAMAYRKAPDWIKQRKHENALDMAQKFMVDDVSEIIRLMNMALFKVSDLEWKFGILSTDAKDFVTITECEENFNLFKNPLVTPITIDIDLSKLKKLGWHIDENAKFDLDTMSQKYYRTQRHYCALWSDLQKYVKLETNYTSQEIQDVCNKRIDIIKKMNKSFNIRKESFENKYDTFDMYFTIKTK</sequence>
<accession>A0A8S5QSY7</accession>
<protein>
    <submittedName>
        <fullName evidence="2">Uncharacterized protein</fullName>
    </submittedName>
</protein>
<evidence type="ECO:0000313" key="2">
    <source>
        <dbReference type="EMBL" id="DAE21845.1"/>
    </source>
</evidence>
<feature type="transmembrane region" description="Helical" evidence="1">
    <location>
        <begin position="6"/>
        <end position="24"/>
    </location>
</feature>
<proteinExistence type="predicted"/>
<keyword evidence="1" id="KW-1133">Transmembrane helix</keyword>
<keyword evidence="1" id="KW-0472">Membrane</keyword>